<dbReference type="GO" id="GO:0043952">
    <property type="term" value="P:protein transport by the Sec complex"/>
    <property type="evidence" value="ECO:0007669"/>
    <property type="project" value="UniProtKB-UniRule"/>
</dbReference>
<dbReference type="InterPro" id="IPR055344">
    <property type="entry name" value="SecD_SecF_C_bact"/>
</dbReference>
<feature type="transmembrane region" description="Helical" evidence="12">
    <location>
        <begin position="162"/>
        <end position="185"/>
    </location>
</feature>
<reference evidence="14 15" key="1">
    <citation type="submission" date="2014-01" db="EMBL/GenBank/DDBJ databases">
        <title>Genome sequencing of Thermotog hypogea.</title>
        <authorList>
            <person name="Zhang X."/>
            <person name="Alvare G."/>
            <person name="Fristensky B."/>
            <person name="Chen L."/>
            <person name="Suen T."/>
            <person name="Chen Q."/>
            <person name="Ma K."/>
        </authorList>
    </citation>
    <scope>NUCLEOTIDE SEQUENCE [LARGE SCALE GENOMIC DNA]</scope>
    <source>
        <strain evidence="14 15">DSM 11164</strain>
    </source>
</reference>
<evidence type="ECO:0000256" key="7">
    <source>
        <dbReference type="ARBA" id="ARBA00023010"/>
    </source>
</evidence>
<evidence type="ECO:0000256" key="9">
    <source>
        <dbReference type="ARBA" id="ARBA00059018"/>
    </source>
</evidence>
<dbReference type="Gene3D" id="1.20.1640.10">
    <property type="entry name" value="Multidrug efflux transporter AcrB transmembrane domain"/>
    <property type="match status" value="1"/>
</dbReference>
<dbReference type="RefSeq" id="WP_031503812.1">
    <property type="nucleotide sequence ID" value="NC_022795.1"/>
</dbReference>
<proteinExistence type="inferred from homology"/>
<dbReference type="PANTHER" id="PTHR30081:SF8">
    <property type="entry name" value="PROTEIN TRANSLOCASE SUBUNIT SECF"/>
    <property type="match status" value="1"/>
</dbReference>
<name>A0A0X1KPX3_9THEM</name>
<feature type="transmembrane region" description="Helical" evidence="12">
    <location>
        <begin position="243"/>
        <end position="261"/>
    </location>
</feature>
<comment type="similarity">
    <text evidence="12">Belongs to the SecD/SecF family. SecF subfamily.</text>
</comment>
<keyword evidence="3 12" id="KW-1003">Cell membrane</keyword>
<dbReference type="GO" id="GO:0006605">
    <property type="term" value="P:protein targeting"/>
    <property type="evidence" value="ECO:0007669"/>
    <property type="project" value="UniProtKB-UniRule"/>
</dbReference>
<dbReference type="InterPro" id="IPR048634">
    <property type="entry name" value="SecD_SecF_C"/>
</dbReference>
<evidence type="ECO:0000256" key="2">
    <source>
        <dbReference type="ARBA" id="ARBA00022448"/>
    </source>
</evidence>
<comment type="subunit">
    <text evidence="12">Forms a complex with SecD. Part of the essential Sec protein translocation apparatus which comprises SecA, SecYEG and auxiliary proteins SecDF. Other proteins may also be involved.</text>
</comment>
<keyword evidence="15" id="KW-1185">Reference proteome</keyword>
<dbReference type="InterPro" id="IPR022813">
    <property type="entry name" value="SecD/SecF_arch_bac"/>
</dbReference>
<evidence type="ECO:0000256" key="1">
    <source>
        <dbReference type="ARBA" id="ARBA00004651"/>
    </source>
</evidence>
<dbReference type="EMBL" id="CP007141">
    <property type="protein sequence ID" value="AJC73281.1"/>
    <property type="molecule type" value="Genomic_DNA"/>
</dbReference>
<comment type="subcellular location">
    <subcellularLocation>
        <location evidence="1 12">Cell membrane</location>
        <topology evidence="1 12">Multi-pass membrane protein</topology>
    </subcellularLocation>
</comment>
<evidence type="ECO:0000256" key="8">
    <source>
        <dbReference type="ARBA" id="ARBA00023136"/>
    </source>
</evidence>
<keyword evidence="7 12" id="KW-0811">Translocation</keyword>
<dbReference type="InterPro" id="IPR022646">
    <property type="entry name" value="SecD/SecF_CS"/>
</dbReference>
<dbReference type="HAMAP" id="MF_01464_B">
    <property type="entry name" value="SecF_B"/>
    <property type="match status" value="1"/>
</dbReference>
<evidence type="ECO:0000259" key="13">
    <source>
        <dbReference type="Pfam" id="PF02355"/>
    </source>
</evidence>
<evidence type="ECO:0000256" key="5">
    <source>
        <dbReference type="ARBA" id="ARBA00022927"/>
    </source>
</evidence>
<keyword evidence="8 12" id="KW-0472">Membrane</keyword>
<dbReference type="GO" id="GO:0015450">
    <property type="term" value="F:protein-transporting ATPase activity"/>
    <property type="evidence" value="ECO:0007669"/>
    <property type="project" value="InterPro"/>
</dbReference>
<evidence type="ECO:0000256" key="11">
    <source>
        <dbReference type="ARBA" id="ARBA00061053"/>
    </source>
</evidence>
<dbReference type="InterPro" id="IPR005665">
    <property type="entry name" value="SecF_bac"/>
</dbReference>
<evidence type="ECO:0000313" key="15">
    <source>
        <dbReference type="Proteomes" id="UP000077469"/>
    </source>
</evidence>
<sequence length="297" mass="33041">MKKIDVVSKRTVWLGIAAFFVVLSLLFIFTRGFNLGVEFVGGSEILVRAEGNMVEQDLRQVLSEISPDFAAARVTRVRSVGDPAGVVKFSVTVSKTFDAEEKFKIVEELEKKLEVKGFKAEVVSFNETGGSAAEEIRRLTWRAILITLVAILAYITLRFNFIFGVGAIAALTHDVLVTLGFFSIFKYEINVPAVAALLTLIGYSLNNTIIVYDRIRENMKKFRGRDIPTLINESVSQILTRTINTSLTTFILVFVLLLFAGNTIKPFAFGMSVGVIVGTYSSLFVAAPLVMRWVRYR</sequence>
<feature type="transmembrane region" description="Helical" evidence="12">
    <location>
        <begin position="139"/>
        <end position="157"/>
    </location>
</feature>
<dbReference type="PATRIC" id="fig|1123384.7.peg.519"/>
<protein>
    <recommendedName>
        <fullName evidence="12">Protein-export membrane protein SecF</fullName>
    </recommendedName>
</protein>
<evidence type="ECO:0000313" key="14">
    <source>
        <dbReference type="EMBL" id="AJC73281.1"/>
    </source>
</evidence>
<dbReference type="PaxDb" id="1123384-AJ81_02630"/>
<feature type="transmembrane region" description="Helical" evidence="12">
    <location>
        <begin position="191"/>
        <end position="212"/>
    </location>
</feature>
<dbReference type="SUPFAM" id="SSF82866">
    <property type="entry name" value="Multidrug efflux transporter AcrB transmembrane domain"/>
    <property type="match status" value="1"/>
</dbReference>
<dbReference type="InterPro" id="IPR022645">
    <property type="entry name" value="SecD/SecF_bac"/>
</dbReference>
<dbReference type="NCBIfam" id="TIGR00966">
    <property type="entry name" value="transloc_SecF"/>
    <property type="match status" value="1"/>
</dbReference>
<evidence type="ECO:0000256" key="12">
    <source>
        <dbReference type="HAMAP-Rule" id="MF_01464"/>
    </source>
</evidence>
<comment type="function">
    <text evidence="9 12">Part of the Sec protein translocase complex. Interacts with the SecYEG preprotein conducting channel. SecDF uses the proton motive force (PMF) to complete protein translocation after the ATP-dependent function of SecA.</text>
</comment>
<dbReference type="PANTHER" id="PTHR30081">
    <property type="entry name" value="PROTEIN-EXPORT MEMBRANE PROTEIN SEC"/>
    <property type="match status" value="1"/>
</dbReference>
<dbReference type="Proteomes" id="UP000077469">
    <property type="component" value="Chromosome"/>
</dbReference>
<comment type="similarity">
    <text evidence="11">In the N-terminal section; belongs to the SecD/SecF family. SecD subfamily.</text>
</comment>
<feature type="domain" description="Protein export membrane protein SecD/SecF C-terminal" evidence="13">
    <location>
        <begin position="111"/>
        <end position="294"/>
    </location>
</feature>
<dbReference type="AlphaFoldDB" id="A0A0X1KPX3"/>
<dbReference type="GO" id="GO:0065002">
    <property type="term" value="P:intracellular protein transmembrane transport"/>
    <property type="evidence" value="ECO:0007669"/>
    <property type="project" value="UniProtKB-UniRule"/>
</dbReference>
<dbReference type="OrthoDB" id="9805019at2"/>
<dbReference type="GO" id="GO:0005886">
    <property type="term" value="C:plasma membrane"/>
    <property type="evidence" value="ECO:0007669"/>
    <property type="project" value="UniProtKB-SubCell"/>
</dbReference>
<evidence type="ECO:0000256" key="10">
    <source>
        <dbReference type="ARBA" id="ARBA00060856"/>
    </source>
</evidence>
<dbReference type="Pfam" id="PF07549">
    <property type="entry name" value="Sec_GG"/>
    <property type="match status" value="1"/>
</dbReference>
<keyword evidence="6 12" id="KW-1133">Transmembrane helix</keyword>
<dbReference type="STRING" id="1123384.AJ81_02630"/>
<keyword evidence="5 12" id="KW-0653">Protein transport</keyword>
<gene>
    <name evidence="12" type="primary">secF</name>
    <name evidence="14" type="ORF">AJ81_02630</name>
</gene>
<evidence type="ECO:0000256" key="4">
    <source>
        <dbReference type="ARBA" id="ARBA00022692"/>
    </source>
</evidence>
<dbReference type="FunFam" id="1.20.1640.10:FF:000024">
    <property type="entry name" value="Multifunctional fusion protein"/>
    <property type="match status" value="1"/>
</dbReference>
<comment type="similarity">
    <text evidence="10">In the C-terminal section; belongs to the SecD/SecF family. SecF subfamily.</text>
</comment>
<dbReference type="NCBIfam" id="TIGR00916">
    <property type="entry name" value="2A0604s01"/>
    <property type="match status" value="1"/>
</dbReference>
<dbReference type="KEGG" id="phy:AJ81_02630"/>
<accession>A0A0X1KPX3</accession>
<keyword evidence="2 12" id="KW-0813">Transport</keyword>
<feature type="transmembrane region" description="Helical" evidence="12">
    <location>
        <begin position="267"/>
        <end position="291"/>
    </location>
</feature>
<keyword evidence="4 12" id="KW-0812">Transmembrane</keyword>
<evidence type="ECO:0000256" key="3">
    <source>
        <dbReference type="ARBA" id="ARBA00022475"/>
    </source>
</evidence>
<dbReference type="PRINTS" id="PR01755">
    <property type="entry name" value="SECFTRNLCASE"/>
</dbReference>
<evidence type="ECO:0000256" key="6">
    <source>
        <dbReference type="ARBA" id="ARBA00022989"/>
    </source>
</evidence>
<dbReference type="Pfam" id="PF02355">
    <property type="entry name" value="SecD_SecF_C"/>
    <property type="match status" value="1"/>
</dbReference>
<organism evidence="14 15">
    <name type="scientific">Pseudothermotoga hypogea DSM 11164 = NBRC 106472</name>
    <dbReference type="NCBI Taxonomy" id="1123384"/>
    <lineage>
        <taxon>Bacteria</taxon>
        <taxon>Thermotogati</taxon>
        <taxon>Thermotogota</taxon>
        <taxon>Thermotogae</taxon>
        <taxon>Thermotogales</taxon>
        <taxon>Thermotogaceae</taxon>
        <taxon>Pseudothermotoga</taxon>
    </lineage>
</organism>
<feature type="transmembrane region" description="Helical" evidence="12">
    <location>
        <begin position="12"/>
        <end position="30"/>
    </location>
</feature>